<keyword evidence="2" id="KW-1185">Reference proteome</keyword>
<organism evidence="1 2">
    <name type="scientific">Clunio marinus</name>
    <dbReference type="NCBI Taxonomy" id="568069"/>
    <lineage>
        <taxon>Eukaryota</taxon>
        <taxon>Metazoa</taxon>
        <taxon>Ecdysozoa</taxon>
        <taxon>Arthropoda</taxon>
        <taxon>Hexapoda</taxon>
        <taxon>Insecta</taxon>
        <taxon>Pterygota</taxon>
        <taxon>Neoptera</taxon>
        <taxon>Endopterygota</taxon>
        <taxon>Diptera</taxon>
        <taxon>Nematocera</taxon>
        <taxon>Chironomoidea</taxon>
        <taxon>Chironomidae</taxon>
        <taxon>Clunio</taxon>
    </lineage>
</organism>
<reference evidence="1 2" key="1">
    <citation type="submission" date="2015-04" db="EMBL/GenBank/DDBJ databases">
        <authorList>
            <person name="Syromyatnikov M.Y."/>
            <person name="Popov V.N."/>
        </authorList>
    </citation>
    <scope>NUCLEOTIDE SEQUENCE [LARGE SCALE GENOMIC DNA]</scope>
</reference>
<evidence type="ECO:0000313" key="1">
    <source>
        <dbReference type="EMBL" id="CRL08042.1"/>
    </source>
</evidence>
<sequence>MKNVCATDAKHYKVTFIFHDRIYVLKLGVLDEVQILGSLLDYFVIVLPQHYHSFAQYVKVLRQTNSEKPLTRLYKNWTTYESIWKPGILLFYASEPNAYTCYNSHDIIEGVTSLFILLVRLVLSDMIGIKGLSEK</sequence>
<dbReference type="EMBL" id="CVRI01000074">
    <property type="protein sequence ID" value="CRL08042.1"/>
    <property type="molecule type" value="Genomic_DNA"/>
</dbReference>
<protein>
    <submittedName>
        <fullName evidence="1">CLUMA_CG021062, isoform A</fullName>
    </submittedName>
</protein>
<name>A0A1J1J7V9_9DIPT</name>
<gene>
    <name evidence="1" type="ORF">CLUMA_CG021062</name>
</gene>
<accession>A0A1J1J7V9</accession>
<dbReference type="AlphaFoldDB" id="A0A1J1J7V9"/>
<proteinExistence type="predicted"/>
<dbReference type="Proteomes" id="UP000183832">
    <property type="component" value="Unassembled WGS sequence"/>
</dbReference>
<evidence type="ECO:0000313" key="2">
    <source>
        <dbReference type="Proteomes" id="UP000183832"/>
    </source>
</evidence>